<dbReference type="HOGENOM" id="CLU_2086234_0_0_1"/>
<dbReference type="Proteomes" id="UP000001312">
    <property type="component" value="Unassembled WGS sequence"/>
</dbReference>
<reference evidence="2" key="1">
    <citation type="journal article" date="2011" name="PLoS Genet.">
        <title>Genomic analysis of the necrotrophic fungal pathogens Sclerotinia sclerotiorum and Botrytis cinerea.</title>
        <authorList>
            <person name="Amselem J."/>
            <person name="Cuomo C.A."/>
            <person name="van Kan J.A."/>
            <person name="Viaud M."/>
            <person name="Benito E.P."/>
            <person name="Couloux A."/>
            <person name="Coutinho P.M."/>
            <person name="de Vries R.P."/>
            <person name="Dyer P.S."/>
            <person name="Fillinger S."/>
            <person name="Fournier E."/>
            <person name="Gout L."/>
            <person name="Hahn M."/>
            <person name="Kohn L."/>
            <person name="Lapalu N."/>
            <person name="Plummer K.M."/>
            <person name="Pradier J.M."/>
            <person name="Quevillon E."/>
            <person name="Sharon A."/>
            <person name="Simon A."/>
            <person name="ten Have A."/>
            <person name="Tudzynski B."/>
            <person name="Tudzynski P."/>
            <person name="Wincker P."/>
            <person name="Andrew M."/>
            <person name="Anthouard V."/>
            <person name="Beever R.E."/>
            <person name="Beffa R."/>
            <person name="Benoit I."/>
            <person name="Bouzid O."/>
            <person name="Brault B."/>
            <person name="Chen Z."/>
            <person name="Choquer M."/>
            <person name="Collemare J."/>
            <person name="Cotton P."/>
            <person name="Danchin E.G."/>
            <person name="Da Silva C."/>
            <person name="Gautier A."/>
            <person name="Giraud C."/>
            <person name="Giraud T."/>
            <person name="Gonzalez C."/>
            <person name="Grossetete S."/>
            <person name="Guldener U."/>
            <person name="Henrissat B."/>
            <person name="Howlett B.J."/>
            <person name="Kodira C."/>
            <person name="Kretschmer M."/>
            <person name="Lappartient A."/>
            <person name="Leroch M."/>
            <person name="Levis C."/>
            <person name="Mauceli E."/>
            <person name="Neuveglise C."/>
            <person name="Oeser B."/>
            <person name="Pearson M."/>
            <person name="Poulain J."/>
            <person name="Poussereau N."/>
            <person name="Quesneville H."/>
            <person name="Rascle C."/>
            <person name="Schumacher J."/>
            <person name="Segurens B."/>
            <person name="Sexton A."/>
            <person name="Silva E."/>
            <person name="Sirven C."/>
            <person name="Soanes D.M."/>
            <person name="Talbot N.J."/>
            <person name="Templeton M."/>
            <person name="Yandava C."/>
            <person name="Yarden O."/>
            <person name="Zeng Q."/>
            <person name="Rollins J.A."/>
            <person name="Lebrun M.H."/>
            <person name="Dickman M."/>
        </authorList>
    </citation>
    <scope>NUCLEOTIDE SEQUENCE [LARGE SCALE GENOMIC DNA]</scope>
    <source>
        <strain evidence="2">ATCC 18683 / 1980 / Ss-1</strain>
    </source>
</reference>
<dbReference type="EMBL" id="CH476626">
    <property type="protein sequence ID" value="EDO02484.1"/>
    <property type="molecule type" value="Genomic_DNA"/>
</dbReference>
<organism evidence="1 2">
    <name type="scientific">Sclerotinia sclerotiorum (strain ATCC 18683 / 1980 / Ss-1)</name>
    <name type="common">White mold</name>
    <name type="synonym">Whetzelinia sclerotiorum</name>
    <dbReference type="NCBI Taxonomy" id="665079"/>
    <lineage>
        <taxon>Eukaryota</taxon>
        <taxon>Fungi</taxon>
        <taxon>Dikarya</taxon>
        <taxon>Ascomycota</taxon>
        <taxon>Pezizomycotina</taxon>
        <taxon>Leotiomycetes</taxon>
        <taxon>Helotiales</taxon>
        <taxon>Sclerotiniaceae</taxon>
        <taxon>Sclerotinia</taxon>
    </lineage>
</organism>
<dbReference type="KEGG" id="ssl:SS1G_04960"/>
<gene>
    <name evidence="1" type="ORF">SS1G_04960</name>
</gene>
<keyword evidence="2" id="KW-1185">Reference proteome</keyword>
<dbReference type="GeneID" id="5489577"/>
<name>A7EI18_SCLS1</name>
<protein>
    <submittedName>
        <fullName evidence="1">Uncharacterized protein</fullName>
    </submittedName>
</protein>
<dbReference type="RefSeq" id="XP_001593533.1">
    <property type="nucleotide sequence ID" value="XM_001593483.1"/>
</dbReference>
<sequence length="117" mass="13457">MHCQHSPAERRSHHNISDSPLFHYPYLIKLTPHRYLACNHSFTGRRHSFGIEHAYQVGNRLHLGFSRKKYGMRSKGLSYLLSAGGGTSCTLHSRICITRRHRHFLGENCSVLSKLET</sequence>
<evidence type="ECO:0000313" key="1">
    <source>
        <dbReference type="EMBL" id="EDO02484.1"/>
    </source>
</evidence>
<proteinExistence type="predicted"/>
<evidence type="ECO:0000313" key="2">
    <source>
        <dbReference type="Proteomes" id="UP000001312"/>
    </source>
</evidence>
<accession>A7EI18</accession>
<dbReference type="AlphaFoldDB" id="A7EI18"/>
<dbReference type="InParanoid" id="A7EI18"/>